<evidence type="ECO:0000313" key="4">
    <source>
        <dbReference type="Proteomes" id="UP000002051"/>
    </source>
</evidence>
<accession>A0A072UQF0</accession>
<reference evidence="3" key="3">
    <citation type="submission" date="2015-04" db="UniProtKB">
        <authorList>
            <consortium name="EnsemblPlants"/>
        </authorList>
    </citation>
    <scope>IDENTIFICATION</scope>
    <source>
        <strain evidence="3">cv. Jemalong A17</strain>
    </source>
</reference>
<organism evidence="2 4">
    <name type="scientific">Medicago truncatula</name>
    <name type="common">Barrel medic</name>
    <name type="synonym">Medicago tribuloides</name>
    <dbReference type="NCBI Taxonomy" id="3880"/>
    <lineage>
        <taxon>Eukaryota</taxon>
        <taxon>Viridiplantae</taxon>
        <taxon>Streptophyta</taxon>
        <taxon>Embryophyta</taxon>
        <taxon>Tracheophyta</taxon>
        <taxon>Spermatophyta</taxon>
        <taxon>Magnoliopsida</taxon>
        <taxon>eudicotyledons</taxon>
        <taxon>Gunneridae</taxon>
        <taxon>Pentapetalae</taxon>
        <taxon>rosids</taxon>
        <taxon>fabids</taxon>
        <taxon>Fabales</taxon>
        <taxon>Fabaceae</taxon>
        <taxon>Papilionoideae</taxon>
        <taxon>50 kb inversion clade</taxon>
        <taxon>NPAAA clade</taxon>
        <taxon>Hologalegina</taxon>
        <taxon>IRL clade</taxon>
        <taxon>Trifolieae</taxon>
        <taxon>Medicago</taxon>
    </lineage>
</organism>
<feature type="chain" id="PRO_5014499886" description="Transmembrane protein" evidence="1">
    <location>
        <begin position="18"/>
        <end position="85"/>
    </location>
</feature>
<dbReference type="HOGENOM" id="CLU_2516052_0_0_1"/>
<feature type="signal peptide" evidence="1">
    <location>
        <begin position="1"/>
        <end position="17"/>
    </location>
</feature>
<name>A0A072UQF0_MEDTR</name>
<dbReference type="EnsemblPlants" id="KEH32059">
    <property type="protein sequence ID" value="KEH32059"/>
    <property type="gene ID" value="MTR_4g110010"/>
</dbReference>
<reference evidence="2 4" key="2">
    <citation type="journal article" date="2014" name="BMC Genomics">
        <title>An improved genome release (version Mt4.0) for the model legume Medicago truncatula.</title>
        <authorList>
            <person name="Tang H."/>
            <person name="Krishnakumar V."/>
            <person name="Bidwell S."/>
            <person name="Rosen B."/>
            <person name="Chan A."/>
            <person name="Zhou S."/>
            <person name="Gentzbittel L."/>
            <person name="Childs K.L."/>
            <person name="Yandell M."/>
            <person name="Gundlach H."/>
            <person name="Mayer K.F."/>
            <person name="Schwartz D.C."/>
            <person name="Town C.D."/>
        </authorList>
    </citation>
    <scope>GENOME REANNOTATION</scope>
    <source>
        <strain evidence="2">A17</strain>
        <strain evidence="3 4">cv. Jemalong A17</strain>
    </source>
</reference>
<keyword evidence="4" id="KW-1185">Reference proteome</keyword>
<gene>
    <name evidence="2" type="ordered locus">MTR_4g110010</name>
</gene>
<evidence type="ECO:0008006" key="5">
    <source>
        <dbReference type="Google" id="ProtNLM"/>
    </source>
</evidence>
<proteinExistence type="predicted"/>
<evidence type="ECO:0000256" key="1">
    <source>
        <dbReference type="SAM" id="SignalP"/>
    </source>
</evidence>
<dbReference type="EMBL" id="CM001220">
    <property type="protein sequence ID" value="KEH32059.1"/>
    <property type="molecule type" value="Genomic_DNA"/>
</dbReference>
<dbReference type="Proteomes" id="UP000002051">
    <property type="component" value="Chromosome 4"/>
</dbReference>
<evidence type="ECO:0000313" key="3">
    <source>
        <dbReference type="EnsemblPlants" id="KEH32059"/>
    </source>
</evidence>
<sequence>MAGLITFLFLFKSQTQAYQSLVWPIPTPIGDARVIEEIQRDLTKKLQKNWAGAMTTVWARRTLEPPLNQRSRLKRFREPKFVEIF</sequence>
<evidence type="ECO:0000313" key="2">
    <source>
        <dbReference type="EMBL" id="KEH32059.1"/>
    </source>
</evidence>
<reference evidence="2 4" key="1">
    <citation type="journal article" date="2011" name="Nature">
        <title>The Medicago genome provides insight into the evolution of rhizobial symbioses.</title>
        <authorList>
            <person name="Young N.D."/>
            <person name="Debelle F."/>
            <person name="Oldroyd G.E."/>
            <person name="Geurts R."/>
            <person name="Cannon S.B."/>
            <person name="Udvardi M.K."/>
            <person name="Benedito V.A."/>
            <person name="Mayer K.F."/>
            <person name="Gouzy J."/>
            <person name="Schoof H."/>
            <person name="Van de Peer Y."/>
            <person name="Proost S."/>
            <person name="Cook D.R."/>
            <person name="Meyers B.C."/>
            <person name="Spannagl M."/>
            <person name="Cheung F."/>
            <person name="De Mita S."/>
            <person name="Krishnakumar V."/>
            <person name="Gundlach H."/>
            <person name="Zhou S."/>
            <person name="Mudge J."/>
            <person name="Bharti A.K."/>
            <person name="Murray J.D."/>
            <person name="Naoumkina M.A."/>
            <person name="Rosen B."/>
            <person name="Silverstein K.A."/>
            <person name="Tang H."/>
            <person name="Rombauts S."/>
            <person name="Zhao P.X."/>
            <person name="Zhou P."/>
            <person name="Barbe V."/>
            <person name="Bardou P."/>
            <person name="Bechner M."/>
            <person name="Bellec A."/>
            <person name="Berger A."/>
            <person name="Berges H."/>
            <person name="Bidwell S."/>
            <person name="Bisseling T."/>
            <person name="Choisne N."/>
            <person name="Couloux A."/>
            <person name="Denny R."/>
            <person name="Deshpande S."/>
            <person name="Dai X."/>
            <person name="Doyle J.J."/>
            <person name="Dudez A.M."/>
            <person name="Farmer A.D."/>
            <person name="Fouteau S."/>
            <person name="Franken C."/>
            <person name="Gibelin C."/>
            <person name="Gish J."/>
            <person name="Goldstein S."/>
            <person name="Gonzalez A.J."/>
            <person name="Green P.J."/>
            <person name="Hallab A."/>
            <person name="Hartog M."/>
            <person name="Hua A."/>
            <person name="Humphray S.J."/>
            <person name="Jeong D.H."/>
            <person name="Jing Y."/>
            <person name="Jocker A."/>
            <person name="Kenton S.M."/>
            <person name="Kim D.J."/>
            <person name="Klee K."/>
            <person name="Lai H."/>
            <person name="Lang C."/>
            <person name="Lin S."/>
            <person name="Macmil S.L."/>
            <person name="Magdelenat G."/>
            <person name="Matthews L."/>
            <person name="McCorrison J."/>
            <person name="Monaghan E.L."/>
            <person name="Mun J.H."/>
            <person name="Najar F.Z."/>
            <person name="Nicholson C."/>
            <person name="Noirot C."/>
            <person name="O'Bleness M."/>
            <person name="Paule C.R."/>
            <person name="Poulain J."/>
            <person name="Prion F."/>
            <person name="Qin B."/>
            <person name="Qu C."/>
            <person name="Retzel E.F."/>
            <person name="Riddle C."/>
            <person name="Sallet E."/>
            <person name="Samain S."/>
            <person name="Samson N."/>
            <person name="Sanders I."/>
            <person name="Saurat O."/>
            <person name="Scarpelli C."/>
            <person name="Schiex T."/>
            <person name="Segurens B."/>
            <person name="Severin A.J."/>
            <person name="Sherrier D.J."/>
            <person name="Shi R."/>
            <person name="Sims S."/>
            <person name="Singer S.R."/>
            <person name="Sinharoy S."/>
            <person name="Sterck L."/>
            <person name="Viollet A."/>
            <person name="Wang B.B."/>
            <person name="Wang K."/>
            <person name="Wang M."/>
            <person name="Wang X."/>
            <person name="Warfsmann J."/>
            <person name="Weissenbach J."/>
            <person name="White D.D."/>
            <person name="White J.D."/>
            <person name="Wiley G.B."/>
            <person name="Wincker P."/>
            <person name="Xing Y."/>
            <person name="Yang L."/>
            <person name="Yao Z."/>
            <person name="Ying F."/>
            <person name="Zhai J."/>
            <person name="Zhou L."/>
            <person name="Zuber A."/>
            <person name="Denarie J."/>
            <person name="Dixon R.A."/>
            <person name="May G.D."/>
            <person name="Schwartz D.C."/>
            <person name="Rogers J."/>
            <person name="Quetier F."/>
            <person name="Town C.D."/>
            <person name="Roe B.A."/>
        </authorList>
    </citation>
    <scope>NUCLEOTIDE SEQUENCE [LARGE SCALE GENOMIC DNA]</scope>
    <source>
        <strain evidence="2">A17</strain>
        <strain evidence="3 4">cv. Jemalong A17</strain>
    </source>
</reference>
<dbReference type="AlphaFoldDB" id="A0A072UQF0"/>
<protein>
    <recommendedName>
        <fullName evidence="5">Transmembrane protein</fullName>
    </recommendedName>
</protein>
<keyword evidence="1" id="KW-0732">Signal</keyword>